<dbReference type="RefSeq" id="WP_147146608.1">
    <property type="nucleotide sequence ID" value="NZ_BKAJ01000016.1"/>
</dbReference>
<dbReference type="GO" id="GO:0008422">
    <property type="term" value="F:beta-glucosidase activity"/>
    <property type="evidence" value="ECO:0007669"/>
    <property type="project" value="UniProtKB-EC"/>
</dbReference>
<dbReference type="NCBIfam" id="TIGR03356">
    <property type="entry name" value="BGL"/>
    <property type="match status" value="1"/>
</dbReference>
<dbReference type="PROSITE" id="PS00653">
    <property type="entry name" value="GLYCOSYL_HYDROL_F1_2"/>
    <property type="match status" value="1"/>
</dbReference>
<keyword evidence="5" id="KW-0136">Cellulose degradation</keyword>
<evidence type="ECO:0000313" key="13">
    <source>
        <dbReference type="Proteomes" id="UP000321058"/>
    </source>
</evidence>
<dbReference type="GO" id="GO:0005829">
    <property type="term" value="C:cytosol"/>
    <property type="evidence" value="ECO:0007669"/>
    <property type="project" value="TreeGrafter"/>
</dbReference>
<dbReference type="OrthoDB" id="9765195at2"/>
<feature type="binding site" evidence="10">
    <location>
        <begin position="444"/>
        <end position="445"/>
    </location>
    <ligand>
        <name>substrate</name>
    </ligand>
</feature>
<feature type="binding site" evidence="10">
    <location>
        <position position="156"/>
    </location>
    <ligand>
        <name>substrate</name>
    </ligand>
</feature>
<reference evidence="12 13" key="1">
    <citation type="submission" date="2019-07" db="EMBL/GenBank/DDBJ databases">
        <title>Whole genome shotgun sequence of Reyranella soli NBRC 108950.</title>
        <authorList>
            <person name="Hosoyama A."/>
            <person name="Uohara A."/>
            <person name="Ohji S."/>
            <person name="Ichikawa N."/>
        </authorList>
    </citation>
    <scope>NUCLEOTIDE SEQUENCE [LARGE SCALE GENOMIC DNA]</scope>
    <source>
        <strain evidence="12 13">NBRC 108950</strain>
    </source>
</reference>
<protein>
    <recommendedName>
        <fullName evidence="3 11">Beta-glucosidase</fullName>
        <ecNumber evidence="3 11">3.2.1.21</ecNumber>
    </recommendedName>
</protein>
<dbReference type="PANTHER" id="PTHR10353">
    <property type="entry name" value="GLYCOSYL HYDROLASE"/>
    <property type="match status" value="1"/>
</dbReference>
<keyword evidence="7 11" id="KW-0326">Glycosidase</keyword>
<sequence>MTSFRFTRRGLAVSALALGAIGLTGSKLLKEPDDSLPKTRFPEGFRWGTATSAYQIEGATAVDGRGPSIWDTFARLPGKIRDGTNADIADDHFHLYKEDVALMKALGVKTYRFSIAWPRIFPEGRGTPNPKGLAFYQRLIDELLANDIEPYATLYHWDLPQALQDRGGWQSRDTAQAFADYTAHIVRGLGDKIGRFFTLNEIHAFVDLGYGKGIHAPGLTLAAAQLNQARHHAVLAHGLGVQAARANGRSGLKIGPAENITIALPDVETPQNIRAAEHATRELNAAYLTVMLEGRYTDAYLKEAGADAPRFTDADLKTISTRVDFVGINVYGPGAFVRERSDGSGYAQMKLPASYPHMKSPWLGFAPQALYWAPRMLQKLWAVKEIYITENGTSAADEPDEDGRIDDLDRVMFLRQYLDQLQRAINEGVPVRGYFLWSLLDNFEWADGYETRFGLHYVDYKTQKRTPKLSASFYKKLIERNALV</sequence>
<feature type="binding site" evidence="10">
    <location>
        <position position="55"/>
    </location>
    <ligand>
        <name>substrate</name>
    </ligand>
</feature>
<evidence type="ECO:0000256" key="11">
    <source>
        <dbReference type="RuleBase" id="RU361175"/>
    </source>
</evidence>
<dbReference type="InterPro" id="IPR033132">
    <property type="entry name" value="GH_1_N_CS"/>
</dbReference>
<feature type="binding site" evidence="10">
    <location>
        <position position="200"/>
    </location>
    <ligand>
        <name>substrate</name>
    </ligand>
</feature>
<name>A0A512N3Z1_9HYPH</name>
<evidence type="ECO:0000256" key="3">
    <source>
        <dbReference type="ARBA" id="ARBA00012744"/>
    </source>
</evidence>
<evidence type="ECO:0000256" key="4">
    <source>
        <dbReference type="ARBA" id="ARBA00022801"/>
    </source>
</evidence>
<evidence type="ECO:0000256" key="5">
    <source>
        <dbReference type="ARBA" id="ARBA00023001"/>
    </source>
</evidence>
<feature type="binding site" evidence="10">
    <location>
        <position position="331"/>
    </location>
    <ligand>
        <name>substrate</name>
    </ligand>
</feature>
<keyword evidence="4 11" id="KW-0378">Hydrolase</keyword>
<comment type="catalytic activity">
    <reaction evidence="1 11">
        <text>Hydrolysis of terminal, non-reducing beta-D-glucosyl residues with release of beta-D-glucose.</text>
        <dbReference type="EC" id="3.2.1.21"/>
    </reaction>
</comment>
<evidence type="ECO:0000256" key="10">
    <source>
        <dbReference type="PIRSR" id="PIRSR617736-2"/>
    </source>
</evidence>
<evidence type="ECO:0000256" key="8">
    <source>
        <dbReference type="ARBA" id="ARBA00023326"/>
    </source>
</evidence>
<dbReference type="PRINTS" id="PR00131">
    <property type="entry name" value="GLHYDRLASE1"/>
</dbReference>
<dbReference type="InterPro" id="IPR001360">
    <property type="entry name" value="Glyco_hydro_1"/>
</dbReference>
<evidence type="ECO:0000313" key="12">
    <source>
        <dbReference type="EMBL" id="GEP53709.1"/>
    </source>
</evidence>
<accession>A0A512N3Z1</accession>
<dbReference type="Pfam" id="PF00232">
    <property type="entry name" value="Glyco_hydro_1"/>
    <property type="match status" value="1"/>
</dbReference>
<organism evidence="12 13">
    <name type="scientific">Reyranella soli</name>
    <dbReference type="NCBI Taxonomy" id="1230389"/>
    <lineage>
        <taxon>Bacteria</taxon>
        <taxon>Pseudomonadati</taxon>
        <taxon>Pseudomonadota</taxon>
        <taxon>Alphaproteobacteria</taxon>
        <taxon>Hyphomicrobiales</taxon>
        <taxon>Reyranellaceae</taxon>
        <taxon>Reyranella</taxon>
    </lineage>
</organism>
<dbReference type="EMBL" id="BKAJ01000016">
    <property type="protein sequence ID" value="GEP53709.1"/>
    <property type="molecule type" value="Genomic_DNA"/>
</dbReference>
<proteinExistence type="inferred from homology"/>
<dbReference type="Proteomes" id="UP000321058">
    <property type="component" value="Unassembled WGS sequence"/>
</dbReference>
<feature type="active site" description="Proton donor" evidence="9">
    <location>
        <position position="201"/>
    </location>
</feature>
<keyword evidence="13" id="KW-1185">Reference proteome</keyword>
<keyword evidence="6" id="KW-0119">Carbohydrate metabolism</keyword>
<feature type="binding site" evidence="10">
    <location>
        <position position="437"/>
    </location>
    <ligand>
        <name>substrate</name>
    </ligand>
</feature>
<dbReference type="EC" id="3.2.1.21" evidence="3 11"/>
<dbReference type="PANTHER" id="PTHR10353:SF36">
    <property type="entry name" value="LP05116P"/>
    <property type="match status" value="1"/>
</dbReference>
<dbReference type="InterPro" id="IPR017853">
    <property type="entry name" value="GH"/>
</dbReference>
<dbReference type="SUPFAM" id="SSF51445">
    <property type="entry name" value="(Trans)glycosidases"/>
    <property type="match status" value="1"/>
</dbReference>
<evidence type="ECO:0000256" key="6">
    <source>
        <dbReference type="ARBA" id="ARBA00023277"/>
    </source>
</evidence>
<comment type="caution">
    <text evidence="12">The sequence shown here is derived from an EMBL/GenBank/DDBJ whole genome shotgun (WGS) entry which is preliminary data.</text>
</comment>
<dbReference type="GO" id="GO:0030245">
    <property type="term" value="P:cellulose catabolic process"/>
    <property type="evidence" value="ECO:0007669"/>
    <property type="project" value="UniProtKB-KW"/>
</dbReference>
<gene>
    <name evidence="12" type="primary">bgl</name>
    <name evidence="12" type="ORF">RSO01_08750</name>
</gene>
<evidence type="ECO:0000256" key="1">
    <source>
        <dbReference type="ARBA" id="ARBA00000448"/>
    </source>
</evidence>
<evidence type="ECO:0000256" key="9">
    <source>
        <dbReference type="PIRSR" id="PIRSR617736-1"/>
    </source>
</evidence>
<dbReference type="InterPro" id="IPR017736">
    <property type="entry name" value="Glyco_hydro_1_beta-glucosidase"/>
</dbReference>
<feature type="active site" description="Nucleophile" evidence="9">
    <location>
        <position position="390"/>
    </location>
</feature>
<dbReference type="Gene3D" id="3.20.20.80">
    <property type="entry name" value="Glycosidases"/>
    <property type="match status" value="1"/>
</dbReference>
<keyword evidence="8" id="KW-0624">Polysaccharide degradation</keyword>
<dbReference type="FunFam" id="3.20.20.80:FF:000004">
    <property type="entry name" value="Beta-glucosidase 6-phospho-beta-glucosidase"/>
    <property type="match status" value="1"/>
</dbReference>
<evidence type="ECO:0000256" key="7">
    <source>
        <dbReference type="ARBA" id="ARBA00023295"/>
    </source>
</evidence>
<dbReference type="AlphaFoldDB" id="A0A512N3Z1"/>
<comment type="similarity">
    <text evidence="2 11">Belongs to the glycosyl hydrolase 1 family.</text>
</comment>
<evidence type="ECO:0000256" key="2">
    <source>
        <dbReference type="ARBA" id="ARBA00010838"/>
    </source>
</evidence>